<sequence>MSEPTPSEISPDRLPAAFTRAVGRARAALLWERLWPRIVPPLSVTALFLSASWAGVWGMAHPYARMAGVMAFTLVLAASPWRHKTGSLAVSRDDALKRLDKNLGDPLNPAQKLGDRPSAGSNAEEKNLWNLQMANLWERYGEQLHAGTPRPGMAARDPYHLRFFIALTMAITAATSSGPRLDQIKQAFDWTVPAPPTPPAPPLQLKAWVTPPDNIPKAPLHMTESTRDHLKGGEKLEAHQSSTLTIMTYGTATKITVNGQPLPVQKEIPQGEGKTGYQYEVKLQDAETVVAIERGPTWHIDVAQDRAPSVSIQGIATPAAPAGGKDSKGIDIDYRAKDDYGYQGEIIVKMPGKADPAAKPLPSAQVPVFTLP</sequence>
<proteinExistence type="predicted"/>
<reference evidence="2 3" key="1">
    <citation type="submission" date="2020-07" db="EMBL/GenBank/DDBJ databases">
        <title>Huge and variable diversity of episymbiotic CPR bacteria and DPANN archaea in groundwater ecosystems.</title>
        <authorList>
            <person name="He C.Y."/>
            <person name="Keren R."/>
            <person name="Whittaker M."/>
            <person name="Farag I.F."/>
            <person name="Doudna J."/>
            <person name="Cate J.H.D."/>
            <person name="Banfield J.F."/>
        </authorList>
    </citation>
    <scope>NUCLEOTIDE SEQUENCE [LARGE SCALE GENOMIC DNA]</scope>
    <source>
        <strain evidence="2">NC_groundwater_70_Ag_B-0.1um_54_66</strain>
    </source>
</reference>
<dbReference type="AlphaFoldDB" id="A0A7T5R248"/>
<evidence type="ECO:0000313" key="3">
    <source>
        <dbReference type="Proteomes" id="UP000595362"/>
    </source>
</evidence>
<organism evidence="2 3">
    <name type="scientific">Micavibrio aeruginosavorus</name>
    <dbReference type="NCBI Taxonomy" id="349221"/>
    <lineage>
        <taxon>Bacteria</taxon>
        <taxon>Pseudomonadati</taxon>
        <taxon>Bdellovibrionota</taxon>
        <taxon>Bdellovibrionia</taxon>
        <taxon>Bdellovibrionales</taxon>
        <taxon>Pseudobdellovibrionaceae</taxon>
        <taxon>Micavibrio</taxon>
    </lineage>
</organism>
<accession>A0A7T5R248</accession>
<name>A0A7T5R248_9BACT</name>
<protein>
    <submittedName>
        <fullName evidence="2">DUF4175 family protein</fullName>
    </submittedName>
</protein>
<dbReference type="Proteomes" id="UP000595362">
    <property type="component" value="Chromosome"/>
</dbReference>
<evidence type="ECO:0000313" key="2">
    <source>
        <dbReference type="EMBL" id="QQG36137.1"/>
    </source>
</evidence>
<dbReference type="Pfam" id="PF13779">
    <property type="entry name" value="DUF4175"/>
    <property type="match status" value="1"/>
</dbReference>
<gene>
    <name evidence="2" type="ORF">HYS17_11710</name>
</gene>
<feature type="region of interest" description="Disordered" evidence="1">
    <location>
        <begin position="101"/>
        <end position="122"/>
    </location>
</feature>
<evidence type="ECO:0000256" key="1">
    <source>
        <dbReference type="SAM" id="MobiDB-lite"/>
    </source>
</evidence>
<dbReference type="EMBL" id="CP066681">
    <property type="protein sequence ID" value="QQG36137.1"/>
    <property type="molecule type" value="Genomic_DNA"/>
</dbReference>
<dbReference type="InterPro" id="IPR012683">
    <property type="entry name" value="CHP02302_TM"/>
</dbReference>